<dbReference type="InterPro" id="IPR008983">
    <property type="entry name" value="Tumour_necrosis_fac-like_dom"/>
</dbReference>
<sequence>MVFSQTGINTPNPTSTLDITAKNATGTSTTVDGLLIPRVDRQRAQSMTSIPTSTLIYVNNIATGTQTGIAANINTIGYYSFDGSAWVKINTGSDVNIYNSNGTLTGARVVTTGGNPLFFTNGSNNVNMGTNGNMSIVGAVGSSRGAFKATGGAANLNLFVDDNFPAQVASDGTSTQLSIGTLTGTPVNIKTNTIDRVTVTSAGNVGIGTATPNRVLEVSANSNPIRMTNLPTASISASLQPLGIDANGDIYKSASTTFGAASLIVDASGGSDLVFGAGQFADQSTNILILNENTDTQNAYNPATGLFTVPADGWYLLFARIRLEATGGTFDGAMGTLVGGIIINGAGAFTSSTIPVFRGANGAFNFSDSNNHITVWLKQGQTVFPFFNTTSTSNMSNNNNNIKIRRLFSAFQVYKLQ</sequence>
<accession>A0ABS9CAD3</accession>
<dbReference type="Gene3D" id="2.60.120.40">
    <property type="match status" value="1"/>
</dbReference>
<protein>
    <recommendedName>
        <fullName evidence="3">C1q domain-containing protein</fullName>
    </recommendedName>
</protein>
<dbReference type="SUPFAM" id="SSF49842">
    <property type="entry name" value="TNF-like"/>
    <property type="match status" value="1"/>
</dbReference>
<evidence type="ECO:0000313" key="2">
    <source>
        <dbReference type="Proteomes" id="UP001430374"/>
    </source>
</evidence>
<dbReference type="Proteomes" id="UP001430374">
    <property type="component" value="Unassembled WGS sequence"/>
</dbReference>
<proteinExistence type="predicted"/>
<comment type="caution">
    <text evidence="1">The sequence shown here is derived from an EMBL/GenBank/DDBJ whole genome shotgun (WGS) entry which is preliminary data.</text>
</comment>
<reference evidence="1" key="1">
    <citation type="submission" date="2021-08" db="EMBL/GenBank/DDBJ databases">
        <title>Complete genome sequence of Chryseobacterium sp strain PS-8.</title>
        <authorList>
            <person name="Das S.K."/>
        </authorList>
    </citation>
    <scope>NUCLEOTIDE SEQUENCE</scope>
    <source>
        <strain evidence="1">PS-8</strain>
    </source>
</reference>
<keyword evidence="2" id="KW-1185">Reference proteome</keyword>
<organism evidence="1 2">
    <name type="scientific">Chryseobacterium indicum</name>
    <dbReference type="NCBI Taxonomy" id="2766954"/>
    <lineage>
        <taxon>Bacteria</taxon>
        <taxon>Pseudomonadati</taxon>
        <taxon>Bacteroidota</taxon>
        <taxon>Flavobacteriia</taxon>
        <taxon>Flavobacteriales</taxon>
        <taxon>Weeksellaceae</taxon>
        <taxon>Chryseobacterium group</taxon>
        <taxon>Chryseobacterium</taxon>
    </lineage>
</organism>
<dbReference type="EMBL" id="JACSGT010000002">
    <property type="protein sequence ID" value="MCF2220647.1"/>
    <property type="molecule type" value="Genomic_DNA"/>
</dbReference>
<dbReference type="RefSeq" id="WP_235132064.1">
    <property type="nucleotide sequence ID" value="NZ_JACSGT010000002.1"/>
</dbReference>
<evidence type="ECO:0000313" key="1">
    <source>
        <dbReference type="EMBL" id="MCF2220647.1"/>
    </source>
</evidence>
<gene>
    <name evidence="1" type="ORF">H9Q08_15270</name>
</gene>
<evidence type="ECO:0008006" key="3">
    <source>
        <dbReference type="Google" id="ProtNLM"/>
    </source>
</evidence>
<name>A0ABS9CAD3_9FLAO</name>